<name>A0A6C0BZI0_9ZZZZ</name>
<evidence type="ECO:0000313" key="1">
    <source>
        <dbReference type="EMBL" id="QHS97815.1"/>
    </source>
</evidence>
<proteinExistence type="predicted"/>
<sequence>MKKYTKSRTVPGVVVGVAASALALAAARSRLKHVKTQTLLNFQDYEELNLDEYSKIPTHAAHPALEQLLVGKWLSPDDINKLRLSETGNRNIGLYDKSCYCGVTFSQCYTHLDNERRENVVVKQVQSGTCLLAAEDINMFANPSAMNEDLQTWNAAICSGLSSGSTVYKADPVGIECLDICGTSSDYLSLNFVNAMTQIMLAAASIRSTIKGVGKPHYLHLSLVSSNCAVSAQLWMSPNEVIKCQLLDMKNNSRISITGQVKPGIERQTVDYQLQWKSSNFSNTELKTFSRLLLKFFRKFTGPIHQRFPYIIFTNVAIIIERESATSADNNKALFRTLHERSELIAQCNANNADSDRNFEAGSLHMKKERVAHEGWFGPLLFEIEKKSWWTKREIVLAHNLCATVIGMKI</sequence>
<dbReference type="EMBL" id="MN739305">
    <property type="protein sequence ID" value="QHS97815.1"/>
    <property type="molecule type" value="Genomic_DNA"/>
</dbReference>
<reference evidence="1" key="1">
    <citation type="journal article" date="2020" name="Nature">
        <title>Giant virus diversity and host interactions through global metagenomics.</title>
        <authorList>
            <person name="Schulz F."/>
            <person name="Roux S."/>
            <person name="Paez-Espino D."/>
            <person name="Jungbluth S."/>
            <person name="Walsh D.A."/>
            <person name="Denef V.J."/>
            <person name="McMahon K.D."/>
            <person name="Konstantinidis K.T."/>
            <person name="Eloe-Fadrosh E.A."/>
            <person name="Kyrpides N.C."/>
            <person name="Woyke T."/>
        </authorList>
    </citation>
    <scope>NUCLEOTIDE SEQUENCE</scope>
    <source>
        <strain evidence="1">GVMAG-M-3300020182-33</strain>
    </source>
</reference>
<protein>
    <submittedName>
        <fullName evidence="1">Uncharacterized protein</fullName>
    </submittedName>
</protein>
<organism evidence="1">
    <name type="scientific">viral metagenome</name>
    <dbReference type="NCBI Taxonomy" id="1070528"/>
    <lineage>
        <taxon>unclassified sequences</taxon>
        <taxon>metagenomes</taxon>
        <taxon>organismal metagenomes</taxon>
    </lineage>
</organism>
<dbReference type="AlphaFoldDB" id="A0A6C0BZI0"/>
<accession>A0A6C0BZI0</accession>